<dbReference type="NCBIfam" id="NF004363">
    <property type="entry name" value="PRK05738.2-4"/>
    <property type="match status" value="1"/>
</dbReference>
<evidence type="ECO:0000256" key="3">
    <source>
        <dbReference type="ARBA" id="ARBA00022884"/>
    </source>
</evidence>
<dbReference type="GO" id="GO:0019843">
    <property type="term" value="F:rRNA binding"/>
    <property type="evidence" value="ECO:0007669"/>
    <property type="project" value="UniProtKB-UniRule"/>
</dbReference>
<evidence type="ECO:0000256" key="6">
    <source>
        <dbReference type="HAMAP-Rule" id="MF_01369"/>
    </source>
</evidence>
<dbReference type="AlphaFoldDB" id="A0A4R3SY18"/>
<comment type="caution">
    <text evidence="7">The sequence shown here is derived from an EMBL/GenBank/DDBJ whole genome shotgun (WGS) entry which is preliminary data.</text>
</comment>
<dbReference type="Gene3D" id="3.30.70.330">
    <property type="match status" value="1"/>
</dbReference>
<keyword evidence="4 6" id="KW-0689">Ribosomal protein</keyword>
<comment type="subunit">
    <text evidence="6">Part of the 50S ribosomal subunit. Contacts protein L29, and trigger factor when it is bound to the ribosome.</text>
</comment>
<dbReference type="SUPFAM" id="SSF54189">
    <property type="entry name" value="Ribosomal proteins S24e, L23 and L15e"/>
    <property type="match status" value="1"/>
</dbReference>
<dbReference type="FunFam" id="3.30.70.330:FF:000001">
    <property type="entry name" value="50S ribosomal protein L23"/>
    <property type="match status" value="1"/>
</dbReference>
<comment type="similarity">
    <text evidence="1 6">Belongs to the universal ribosomal protein uL23 family.</text>
</comment>
<dbReference type="GO" id="GO:0003735">
    <property type="term" value="F:structural constituent of ribosome"/>
    <property type="evidence" value="ECO:0007669"/>
    <property type="project" value="InterPro"/>
</dbReference>
<protein>
    <recommendedName>
        <fullName evidence="6">Large ribosomal subunit protein uL23</fullName>
    </recommendedName>
</protein>
<dbReference type="HAMAP" id="MF_01369_B">
    <property type="entry name" value="Ribosomal_uL23_B"/>
    <property type="match status" value="1"/>
</dbReference>
<keyword evidence="3 6" id="KW-0694">RNA-binding</keyword>
<evidence type="ECO:0000256" key="2">
    <source>
        <dbReference type="ARBA" id="ARBA00022730"/>
    </source>
</evidence>
<keyword evidence="5 6" id="KW-0687">Ribonucleoprotein</keyword>
<keyword evidence="8" id="KW-1185">Reference proteome</keyword>
<proteinExistence type="inferred from homology"/>
<dbReference type="Pfam" id="PF00276">
    <property type="entry name" value="Ribosomal_L23"/>
    <property type="match status" value="1"/>
</dbReference>
<evidence type="ECO:0000256" key="5">
    <source>
        <dbReference type="ARBA" id="ARBA00023274"/>
    </source>
</evidence>
<organism evidence="7 8">
    <name type="scientific">Longicatena caecimuris</name>
    <dbReference type="NCBI Taxonomy" id="1796635"/>
    <lineage>
        <taxon>Bacteria</taxon>
        <taxon>Bacillati</taxon>
        <taxon>Bacillota</taxon>
        <taxon>Erysipelotrichia</taxon>
        <taxon>Erysipelotrichales</taxon>
        <taxon>Erysipelotrichaceae</taxon>
        <taxon>Longicatena</taxon>
    </lineage>
</organism>
<evidence type="ECO:0000313" key="8">
    <source>
        <dbReference type="Proteomes" id="UP000295773"/>
    </source>
</evidence>
<dbReference type="Proteomes" id="UP000295773">
    <property type="component" value="Unassembled WGS sequence"/>
</dbReference>
<evidence type="ECO:0000256" key="1">
    <source>
        <dbReference type="ARBA" id="ARBA00006700"/>
    </source>
</evidence>
<dbReference type="GO" id="GO:1990904">
    <property type="term" value="C:ribonucleoprotein complex"/>
    <property type="evidence" value="ECO:0007669"/>
    <property type="project" value="UniProtKB-KW"/>
</dbReference>
<dbReference type="GeneID" id="73794510"/>
<accession>A0A4R3SY18</accession>
<evidence type="ECO:0000313" key="7">
    <source>
        <dbReference type="EMBL" id="TCU53733.1"/>
    </source>
</evidence>
<comment type="function">
    <text evidence="6">One of the early assembly proteins it binds 23S rRNA. One of the proteins that surrounds the polypeptide exit tunnel on the outside of the ribosome. Forms the main docking site for trigger factor binding to the ribosome.</text>
</comment>
<evidence type="ECO:0000256" key="4">
    <source>
        <dbReference type="ARBA" id="ARBA00022980"/>
    </source>
</evidence>
<dbReference type="InterPro" id="IPR012678">
    <property type="entry name" value="Ribosomal_uL23/eL15/eS24_sf"/>
</dbReference>
<dbReference type="InterPro" id="IPR012677">
    <property type="entry name" value="Nucleotide-bd_a/b_plait_sf"/>
</dbReference>
<keyword evidence="2 6" id="KW-0699">rRNA-binding</keyword>
<dbReference type="NCBIfam" id="NF004359">
    <property type="entry name" value="PRK05738.1-3"/>
    <property type="match status" value="1"/>
</dbReference>
<dbReference type="RefSeq" id="WP_008690108.1">
    <property type="nucleotide sequence ID" value="NZ_AP024510.1"/>
</dbReference>
<dbReference type="GO" id="GO:0005840">
    <property type="term" value="C:ribosome"/>
    <property type="evidence" value="ECO:0007669"/>
    <property type="project" value="UniProtKB-KW"/>
</dbReference>
<gene>
    <name evidence="6" type="primary">rplW</name>
    <name evidence="7" type="ORF">EDD61_12630</name>
</gene>
<dbReference type="GO" id="GO:0006412">
    <property type="term" value="P:translation"/>
    <property type="evidence" value="ECO:0007669"/>
    <property type="project" value="UniProtKB-UniRule"/>
</dbReference>
<reference evidence="7 8" key="1">
    <citation type="submission" date="2019-03" db="EMBL/GenBank/DDBJ databases">
        <title>Genomic Encyclopedia of Type Strains, Phase IV (KMG-IV): sequencing the most valuable type-strain genomes for metagenomic binning, comparative biology and taxonomic classification.</title>
        <authorList>
            <person name="Goeker M."/>
        </authorList>
    </citation>
    <scope>NUCLEOTIDE SEQUENCE [LARGE SCALE GENOMIC DNA]</scope>
    <source>
        <strain evidence="7 8">DSM 29481</strain>
    </source>
</reference>
<dbReference type="EMBL" id="SMBP01000026">
    <property type="protein sequence ID" value="TCU53733.1"/>
    <property type="molecule type" value="Genomic_DNA"/>
</dbReference>
<name>A0A4R3SY18_9FIRM</name>
<dbReference type="InterPro" id="IPR013025">
    <property type="entry name" value="Ribosomal_uL23-like"/>
</dbReference>
<dbReference type="PANTHER" id="PTHR11620">
    <property type="entry name" value="60S RIBOSOMAL PROTEIN L23A"/>
    <property type="match status" value="1"/>
</dbReference>
<sequence>MDNYKDIIIRPIITEKTMRYMDEDNKVTFEVRKGANKTLVKQAVESIFGVDVVAVNVVNVKPKTKRMGKYVGKTKAVRKAYVKIAEGQDINLFGEEEAK</sequence>